<dbReference type="InterPro" id="IPR011006">
    <property type="entry name" value="CheY-like_superfamily"/>
</dbReference>
<protein>
    <submittedName>
        <fullName evidence="5">ANTAR domain-containing protein</fullName>
    </submittedName>
</protein>
<proteinExistence type="predicted"/>
<evidence type="ECO:0000256" key="2">
    <source>
        <dbReference type="PROSITE-ProRule" id="PRU00169"/>
    </source>
</evidence>
<comment type="caution">
    <text evidence="5">The sequence shown here is derived from an EMBL/GenBank/DDBJ whole genome shotgun (WGS) entry which is preliminary data.</text>
</comment>
<dbReference type="PANTHER" id="PTHR44591:SF3">
    <property type="entry name" value="RESPONSE REGULATORY DOMAIN-CONTAINING PROTEIN"/>
    <property type="match status" value="1"/>
</dbReference>
<dbReference type="PROSITE" id="PS50921">
    <property type="entry name" value="ANTAR"/>
    <property type="match status" value="1"/>
</dbReference>
<evidence type="ECO:0000313" key="5">
    <source>
        <dbReference type="EMBL" id="KAA9129822.1"/>
    </source>
</evidence>
<dbReference type="GO" id="GO:0000160">
    <property type="term" value="P:phosphorelay signal transduction system"/>
    <property type="evidence" value="ECO:0007669"/>
    <property type="project" value="InterPro"/>
</dbReference>
<dbReference type="PIRSF" id="PIRSF036382">
    <property type="entry name" value="RR_antiterm"/>
    <property type="match status" value="1"/>
</dbReference>
<dbReference type="PROSITE" id="PS50110">
    <property type="entry name" value="RESPONSE_REGULATORY"/>
    <property type="match status" value="1"/>
</dbReference>
<gene>
    <name evidence="5" type="ORF">F3N42_14310</name>
</gene>
<dbReference type="RefSeq" id="WP_150865251.1">
    <property type="nucleotide sequence ID" value="NZ_VYXP01000011.1"/>
</dbReference>
<keyword evidence="6" id="KW-1185">Reference proteome</keyword>
<dbReference type="Pfam" id="PF00072">
    <property type="entry name" value="Response_reg"/>
    <property type="match status" value="1"/>
</dbReference>
<dbReference type="InterPro" id="IPR001789">
    <property type="entry name" value="Sig_transdc_resp-reg_receiver"/>
</dbReference>
<feature type="modified residue" description="4-aspartylphosphate" evidence="2">
    <location>
        <position position="53"/>
    </location>
</feature>
<dbReference type="SMART" id="SM01012">
    <property type="entry name" value="ANTAR"/>
    <property type="match status" value="1"/>
</dbReference>
<feature type="domain" description="Response regulatory" evidence="3">
    <location>
        <begin position="3"/>
        <end position="117"/>
    </location>
</feature>
<name>A0A5N0T4N9_9GAMM</name>
<dbReference type="GO" id="GO:0003723">
    <property type="term" value="F:RNA binding"/>
    <property type="evidence" value="ECO:0007669"/>
    <property type="project" value="InterPro"/>
</dbReference>
<evidence type="ECO:0000313" key="6">
    <source>
        <dbReference type="Proteomes" id="UP000325372"/>
    </source>
</evidence>
<evidence type="ECO:0000259" key="3">
    <source>
        <dbReference type="PROSITE" id="PS50110"/>
    </source>
</evidence>
<keyword evidence="1 2" id="KW-0597">Phosphoprotein</keyword>
<organism evidence="5 6">
    <name type="scientific">Marinihelvus fidelis</name>
    <dbReference type="NCBI Taxonomy" id="2613842"/>
    <lineage>
        <taxon>Bacteria</taxon>
        <taxon>Pseudomonadati</taxon>
        <taxon>Pseudomonadota</taxon>
        <taxon>Gammaproteobacteria</taxon>
        <taxon>Chromatiales</taxon>
        <taxon>Wenzhouxiangellaceae</taxon>
        <taxon>Marinihelvus</taxon>
    </lineage>
</organism>
<reference evidence="5 6" key="1">
    <citation type="submission" date="2019-09" db="EMBL/GenBank/DDBJ databases">
        <title>Wenzhouxiangella sp. Genome sequencing and assembly.</title>
        <authorList>
            <person name="Zhang R."/>
        </authorList>
    </citation>
    <scope>NUCLEOTIDE SEQUENCE [LARGE SCALE GENOMIC DNA]</scope>
    <source>
        <strain evidence="5 6">W260</strain>
    </source>
</reference>
<dbReference type="PANTHER" id="PTHR44591">
    <property type="entry name" value="STRESS RESPONSE REGULATOR PROTEIN 1"/>
    <property type="match status" value="1"/>
</dbReference>
<dbReference type="SMART" id="SM00448">
    <property type="entry name" value="REC"/>
    <property type="match status" value="1"/>
</dbReference>
<dbReference type="AlphaFoldDB" id="A0A5N0T4N9"/>
<dbReference type="InterPro" id="IPR008327">
    <property type="entry name" value="Sig_transdc_resp-reg_antiterm"/>
</dbReference>
<dbReference type="InterPro" id="IPR036388">
    <property type="entry name" value="WH-like_DNA-bd_sf"/>
</dbReference>
<evidence type="ECO:0000259" key="4">
    <source>
        <dbReference type="PROSITE" id="PS50921"/>
    </source>
</evidence>
<dbReference type="Proteomes" id="UP000325372">
    <property type="component" value="Unassembled WGS sequence"/>
</dbReference>
<dbReference type="InterPro" id="IPR050595">
    <property type="entry name" value="Bact_response_regulator"/>
</dbReference>
<dbReference type="EMBL" id="VYXP01000011">
    <property type="protein sequence ID" value="KAA9129822.1"/>
    <property type="molecule type" value="Genomic_DNA"/>
</dbReference>
<sequence length="200" mass="22571">MLRVILVDHMELRAELLRRALTEQGHEVIAVLTSSLDILERLDLLAPDVVLADMQSPDRDTIEDVRFLMHRRPCPVVMYAGASDRESIARAIDAGVSAYVTEDIDPNDLQRVLDEASLRFDQFRTMRDELREAQMALKSRKLVDKAKSLLVSHQGLTEQDAHRALQQMAMNQRISISQAADNIIAMLKALPEASSRRRSG</sequence>
<dbReference type="Pfam" id="PF03861">
    <property type="entry name" value="ANTAR"/>
    <property type="match status" value="1"/>
</dbReference>
<dbReference type="InterPro" id="IPR005561">
    <property type="entry name" value="ANTAR"/>
</dbReference>
<evidence type="ECO:0000256" key="1">
    <source>
        <dbReference type="ARBA" id="ARBA00022553"/>
    </source>
</evidence>
<dbReference type="Gene3D" id="3.40.50.2300">
    <property type="match status" value="1"/>
</dbReference>
<feature type="domain" description="ANTAR" evidence="4">
    <location>
        <begin position="123"/>
        <end position="184"/>
    </location>
</feature>
<dbReference type="SUPFAM" id="SSF52172">
    <property type="entry name" value="CheY-like"/>
    <property type="match status" value="1"/>
</dbReference>
<dbReference type="Gene3D" id="1.10.10.10">
    <property type="entry name" value="Winged helix-like DNA-binding domain superfamily/Winged helix DNA-binding domain"/>
    <property type="match status" value="1"/>
</dbReference>
<accession>A0A5N0T4N9</accession>